<evidence type="ECO:0000313" key="2">
    <source>
        <dbReference type="Proteomes" id="UP000663193"/>
    </source>
</evidence>
<reference evidence="2" key="1">
    <citation type="journal article" date="2021" name="BMC Genomics">
        <title>Chromosome-level genome assembly and manually-curated proteome of model necrotroph Parastagonospora nodorum Sn15 reveals a genome-wide trove of candidate effector homologs, and redundancy of virulence-related functions within an accessory chromosome.</title>
        <authorList>
            <person name="Bertazzoni S."/>
            <person name="Jones D.A.B."/>
            <person name="Phan H.T."/>
            <person name="Tan K.-C."/>
            <person name="Hane J.K."/>
        </authorList>
    </citation>
    <scope>NUCLEOTIDE SEQUENCE [LARGE SCALE GENOMIC DNA]</scope>
    <source>
        <strain evidence="2">SN15 / ATCC MYA-4574 / FGSC 10173)</strain>
    </source>
</reference>
<dbReference type="EMBL" id="CP069031">
    <property type="protein sequence ID" value="QRC98917.1"/>
    <property type="molecule type" value="Genomic_DNA"/>
</dbReference>
<proteinExistence type="predicted"/>
<dbReference type="Proteomes" id="UP000663193">
    <property type="component" value="Chromosome 9"/>
</dbReference>
<sequence>MNEPEAPANITEISPLQVPRLTTIPGRAMTVSRRPVTTNAFAKLIIWSSPWPYVGSMARSLVEHHESSFQLKNSNRPSFPHIALRPQRSRLVAFYYCACQM</sequence>
<gene>
    <name evidence="1" type="ORF">JI435_412780</name>
</gene>
<evidence type="ECO:0000313" key="1">
    <source>
        <dbReference type="EMBL" id="QRC98917.1"/>
    </source>
</evidence>
<protein>
    <submittedName>
        <fullName evidence="1">Uncharacterized protein</fullName>
    </submittedName>
</protein>
<dbReference type="VEuPathDB" id="FungiDB:JI435_412780"/>
<dbReference type="AlphaFoldDB" id="A0A7U2F5V4"/>
<accession>A0A7U2F5V4</accession>
<organism evidence="1 2">
    <name type="scientific">Phaeosphaeria nodorum (strain SN15 / ATCC MYA-4574 / FGSC 10173)</name>
    <name type="common">Glume blotch fungus</name>
    <name type="synonym">Parastagonospora nodorum</name>
    <dbReference type="NCBI Taxonomy" id="321614"/>
    <lineage>
        <taxon>Eukaryota</taxon>
        <taxon>Fungi</taxon>
        <taxon>Dikarya</taxon>
        <taxon>Ascomycota</taxon>
        <taxon>Pezizomycotina</taxon>
        <taxon>Dothideomycetes</taxon>
        <taxon>Pleosporomycetidae</taxon>
        <taxon>Pleosporales</taxon>
        <taxon>Pleosporineae</taxon>
        <taxon>Phaeosphaeriaceae</taxon>
        <taxon>Parastagonospora</taxon>
    </lineage>
</organism>
<name>A0A7U2F5V4_PHANO</name>
<keyword evidence="2" id="KW-1185">Reference proteome</keyword>